<dbReference type="RefSeq" id="WP_332864142.1">
    <property type="nucleotide sequence ID" value="NZ_JBAFSM010000009.1"/>
</dbReference>
<gene>
    <name evidence="1" type="ORF">V0288_06065</name>
</gene>
<organism evidence="1 2">
    <name type="scientific">Pannus brasiliensis CCIBt3594</name>
    <dbReference type="NCBI Taxonomy" id="1427578"/>
    <lineage>
        <taxon>Bacteria</taxon>
        <taxon>Bacillati</taxon>
        <taxon>Cyanobacteriota</taxon>
        <taxon>Cyanophyceae</taxon>
        <taxon>Oscillatoriophycideae</taxon>
        <taxon>Chroococcales</taxon>
        <taxon>Microcystaceae</taxon>
        <taxon>Pannus</taxon>
    </lineage>
</organism>
<dbReference type="AlphaFoldDB" id="A0AAW9QFZ9"/>
<accession>A0AAW9QFZ9</accession>
<proteinExistence type="predicted"/>
<reference evidence="1 2" key="1">
    <citation type="submission" date="2024-01" db="EMBL/GenBank/DDBJ databases">
        <title>Genomic insights into the taxonomy and metabolism of the cyanobacterium Pannus brasiliensis CCIBt3594.</title>
        <authorList>
            <person name="Machado M."/>
            <person name="Botero N.B."/>
            <person name="Andreote A.P.D."/>
            <person name="Feitosa A.M.T."/>
            <person name="Popin R."/>
            <person name="Sivonen K."/>
            <person name="Fiore M.F."/>
        </authorList>
    </citation>
    <scope>NUCLEOTIDE SEQUENCE [LARGE SCALE GENOMIC DNA]</scope>
    <source>
        <strain evidence="1 2">CCIBt3594</strain>
    </source>
</reference>
<comment type="caution">
    <text evidence="1">The sequence shown here is derived from an EMBL/GenBank/DDBJ whole genome shotgun (WGS) entry which is preliminary data.</text>
</comment>
<protein>
    <submittedName>
        <fullName evidence="1">Uncharacterized protein</fullName>
    </submittedName>
</protein>
<evidence type="ECO:0000313" key="1">
    <source>
        <dbReference type="EMBL" id="MEG3436680.1"/>
    </source>
</evidence>
<keyword evidence="2" id="KW-1185">Reference proteome</keyword>
<sequence>MTTLANIVDSDRTLNRSQLKADKGLVREIQIKLGNLGLYPGGQWVDGQLGDSSSFSWKGLKEFCHAVDLPDLPSEAVALNAKIAKKLLETKQLPFILNQAQNTDFILQKLTDIQQHTKLSVNVGIDAEHQAFLLRTVERSPLVEEIANYPKYLAQKPDGTSIISGGDRSLSSDYPTRGQFPDIDSSGLNFLPSYIAHACVCIGNFGEGTNPIKTHWLGKQALEPVQFLSATKFIGVLNTISQINAQFPDVDIDSCVVVPSPSPDLHLYDLVAKMVSYEEDRKGTIGYSNEVGALFKRFTRRENLESWMKAQTGNSDLQFRGGYGFPPLIDHPKIRDVSRNETVLSSPENAGNSGNNLVSTYDLTRLISMLGWHLHLTSNTRLPDAQWKSLERVVRAMGNDIARYVDVALETLGVLNVISEPVVISKSGWGNSAYTYVALVKFVDRRFQPAKLRTFAMSLWTPEGSPEVRDTHMAAAVTEIVRRVLTEELV</sequence>
<dbReference type="Proteomes" id="UP001328733">
    <property type="component" value="Unassembled WGS sequence"/>
</dbReference>
<evidence type="ECO:0000313" key="2">
    <source>
        <dbReference type="Proteomes" id="UP001328733"/>
    </source>
</evidence>
<name>A0AAW9QFZ9_9CHRO</name>
<dbReference type="EMBL" id="JBAFSM010000009">
    <property type="protein sequence ID" value="MEG3436680.1"/>
    <property type="molecule type" value="Genomic_DNA"/>
</dbReference>